<dbReference type="InterPro" id="IPR011629">
    <property type="entry name" value="CobW-like_C"/>
</dbReference>
<evidence type="ECO:0000259" key="2">
    <source>
        <dbReference type="SMART" id="SM00833"/>
    </source>
</evidence>
<keyword evidence="4" id="KW-1185">Reference proteome</keyword>
<dbReference type="Gene3D" id="3.40.50.300">
    <property type="entry name" value="P-loop containing nucleotide triphosphate hydrolases"/>
    <property type="match status" value="1"/>
</dbReference>
<feature type="domain" description="CobW C-terminal" evidence="2">
    <location>
        <begin position="297"/>
        <end position="471"/>
    </location>
</feature>
<dbReference type="PANTHER" id="PTHR43603:SF1">
    <property type="entry name" value="ZINC-REGULATED GTPASE METALLOPROTEIN ACTIVATOR 1"/>
    <property type="match status" value="1"/>
</dbReference>
<feature type="region of interest" description="Disordered" evidence="1">
    <location>
        <begin position="327"/>
        <end position="376"/>
    </location>
</feature>
<proteinExistence type="predicted"/>
<protein>
    <recommendedName>
        <fullName evidence="2">CobW C-terminal domain-containing protein</fullName>
    </recommendedName>
</protein>
<dbReference type="SMART" id="SM00833">
    <property type="entry name" value="CobW_C"/>
    <property type="match status" value="1"/>
</dbReference>
<sequence>MTMTQRQPIPVTILSGFLGSGKTTLLERILTENHGLKIAVIINDMSQVNVDAALVQQHKVSNQEEKLIQLQNGCICCTLRGDLLEELLGLSEQGAFDYIVIESTGIAEPMQVAETFSTDFSQALLDTPGGIPENEELLLKRVVELGGLEKVAKIDTCVTVVDAANFLSNIETTEFLAQRFGESGQNESERTVTNLMVDQIEFADVIIINKVSRVKKNDLLKIGKMISSLNPVAKILRSDYCKVPIKEIINTGLYDFEKASSSAGWLQSIHEMTLREGFGDKTKSVLTPKPETEEYGVNSFVYNSRRPFHPERLYYLLKDKFFIIEETPTAEEETDNEEGEQEDEEETANEKDEQGDEEEDQDGEEDEVSEEELLKNKKSSPFGPLLRSKGFFWLATRHIMRGEWSSAGLMLTLKGGIPWFDVSGLEGIPEDTAEIIRQEFEEPHGDRRNEIVFIGLGIDKEALAKTLDSCLLTDKEYEKFMKIISQEKNLLKVERKLANTFDDGFEDWILIDDDDVEEEEEEEEEE</sequence>
<reference evidence="3 4" key="1">
    <citation type="journal article" date="2011" name="Proc. Natl. Acad. Sci. U.S.A.">
        <title>Evolutionary erosion of yeast sex chromosomes by mating-type switching accidents.</title>
        <authorList>
            <person name="Gordon J.L."/>
            <person name="Armisen D."/>
            <person name="Proux-Wera E."/>
            <person name="Oheigeartaigh S.S."/>
            <person name="Byrne K.P."/>
            <person name="Wolfe K.H."/>
        </authorList>
    </citation>
    <scope>NUCLEOTIDE SEQUENCE [LARGE SCALE GENOMIC DNA]</scope>
    <source>
        <strain evidence="4">ATCC 10662 / CBS 1146 / NBRC 0425 / NCYC 2629 / NRRL Y-866</strain>
    </source>
</reference>
<dbReference type="AlphaFoldDB" id="G8ZY77"/>
<dbReference type="Proteomes" id="UP000005627">
    <property type="component" value="Chromosome 7"/>
</dbReference>
<organism evidence="3 4">
    <name type="scientific">Torulaspora delbrueckii</name>
    <name type="common">Yeast</name>
    <name type="synonym">Candida colliculosa</name>
    <dbReference type="NCBI Taxonomy" id="4950"/>
    <lineage>
        <taxon>Eukaryota</taxon>
        <taxon>Fungi</taxon>
        <taxon>Dikarya</taxon>
        <taxon>Ascomycota</taxon>
        <taxon>Saccharomycotina</taxon>
        <taxon>Saccharomycetes</taxon>
        <taxon>Saccharomycetales</taxon>
        <taxon>Saccharomycetaceae</taxon>
        <taxon>Torulaspora</taxon>
    </lineage>
</organism>
<feature type="compositionally biased region" description="Acidic residues" evidence="1">
    <location>
        <begin position="328"/>
        <end position="371"/>
    </location>
</feature>
<name>G8ZY77_TORDE</name>
<dbReference type="PANTHER" id="PTHR43603">
    <property type="entry name" value="COBW DOMAIN-CONTAINING PROTEIN DDB_G0274527"/>
    <property type="match status" value="1"/>
</dbReference>
<dbReference type="STRING" id="1076872.G8ZY77"/>
<dbReference type="EMBL" id="HE616748">
    <property type="protein sequence ID" value="CCE93844.1"/>
    <property type="molecule type" value="Genomic_DNA"/>
</dbReference>
<dbReference type="Pfam" id="PF07683">
    <property type="entry name" value="CobW_C"/>
    <property type="match status" value="1"/>
</dbReference>
<dbReference type="SUPFAM" id="SSF90002">
    <property type="entry name" value="Hypothetical protein YjiA, C-terminal domain"/>
    <property type="match status" value="1"/>
</dbReference>
<dbReference type="InParanoid" id="G8ZY77"/>
<evidence type="ECO:0000313" key="3">
    <source>
        <dbReference type="EMBL" id="CCE93844.1"/>
    </source>
</evidence>
<evidence type="ECO:0000313" key="4">
    <source>
        <dbReference type="Proteomes" id="UP000005627"/>
    </source>
</evidence>
<dbReference type="HOGENOM" id="CLU_017452_2_1_1"/>
<dbReference type="SUPFAM" id="SSF52540">
    <property type="entry name" value="P-loop containing nucleoside triphosphate hydrolases"/>
    <property type="match status" value="1"/>
</dbReference>
<dbReference type="CDD" id="cd03112">
    <property type="entry name" value="CobW-like"/>
    <property type="match status" value="1"/>
</dbReference>
<dbReference type="RefSeq" id="XP_003683055.1">
    <property type="nucleotide sequence ID" value="XM_003683007.1"/>
</dbReference>
<dbReference type="OrthoDB" id="272672at2759"/>
<dbReference type="InterPro" id="IPR027417">
    <property type="entry name" value="P-loop_NTPase"/>
</dbReference>
<gene>
    <name evidence="3" type="primary">TDEL0G04770</name>
    <name evidence="3" type="ORF">TDEL_0G04770</name>
</gene>
<dbReference type="InterPro" id="IPR003495">
    <property type="entry name" value="CobW/HypB/UreG_nucleotide-bd"/>
</dbReference>
<accession>G8ZY77</accession>
<dbReference type="Pfam" id="PF02492">
    <property type="entry name" value="cobW"/>
    <property type="match status" value="2"/>
</dbReference>
<dbReference type="KEGG" id="tdl:TDEL_0G04770"/>
<dbReference type="GeneID" id="11505296"/>
<dbReference type="eggNOG" id="KOG2743">
    <property type="taxonomic scope" value="Eukaryota"/>
</dbReference>
<dbReference type="InterPro" id="IPR051927">
    <property type="entry name" value="Zn_Chap_cDPG_Synth"/>
</dbReference>
<evidence type="ECO:0000256" key="1">
    <source>
        <dbReference type="SAM" id="MobiDB-lite"/>
    </source>
</evidence>